<feature type="domain" description="SMODS-associated and fused to various effectors" evidence="1">
    <location>
        <begin position="259"/>
        <end position="460"/>
    </location>
</feature>
<sequence length="463" mass="52791">MGGRDASRGFLYQGFASVLEALTNKNKWDKIYVEFPTTDDKVDIALGLQNQIVKCIQVKSTINTFAKSDIKTCITDIIKDMESPEYELFLIGQCDKSANTFIKSIDKYYEGVIDKEAESSLSGFDTELLDNKKIRFSILPFDIDILEKIVRDSLHQYISSNKQMMTFDQIRFIASTTVNDQMISSTHGRGVDRKEFDEEMEKRILLVADKYFPKRIPIGVKSFTRAVGRLEEDVDKCLSFVDKFADRKLKDEYDWNGDIYRNLKEFLLTNTSNRHAYQILMDAHISIAFAAGRILDSKSGVNIFPVQKSSTNGTVLWDVKLSSKKDYAKWEILHERFNENQYDSALVLNVSRDIYNDVVKFIKERDLSIGRIINCKLNGVEATNFSIEDGTHATILANSVYSAIGKRSIMERRATLHIFASAPTAFMFSLGQNSSGFGNCILYEYDFELKNSCTYSQSISFTN</sequence>
<organism evidence="2 3">
    <name type="scientific">Clostridium scindens (strain ATCC 35704 / DSM 5676 / VPI 13733 / 19)</name>
    <dbReference type="NCBI Taxonomy" id="411468"/>
    <lineage>
        <taxon>Bacteria</taxon>
        <taxon>Bacillati</taxon>
        <taxon>Bacillota</taxon>
        <taxon>Clostridia</taxon>
        <taxon>Lachnospirales</taxon>
        <taxon>Lachnospiraceae</taxon>
    </lineage>
</organism>
<reference evidence="2 3" key="1">
    <citation type="journal article" date="2019" name="Appl. Environ. Microbiol.">
        <title>Clostridium scindens ATCC 35704: integration of nutritional requirements, the complete genome sequence, and global transcriptional responses to bile acids.</title>
        <authorList>
            <person name="Devendran S."/>
            <person name="Shrestha R."/>
            <person name="Alves J.M.P."/>
            <person name="Wolf P.G."/>
            <person name="Ly L."/>
            <person name="Hernandez A.G."/>
            <person name="Mendez-Garcia C."/>
            <person name="Inboden A."/>
            <person name="Wiley J."/>
            <person name="Paul O."/>
            <person name="Allen A."/>
            <person name="Springer E."/>
            <person name="Wright C.L."/>
            <person name="Fields C.J."/>
            <person name="Daniel S.L."/>
            <person name="Ridlon J.M."/>
        </authorList>
    </citation>
    <scope>NUCLEOTIDE SEQUENCE [LARGE SCALE GENOMIC DNA]</scope>
    <source>
        <strain evidence="2 3">ATCC 35704</strain>
    </source>
</reference>
<dbReference type="EMBL" id="CP036170">
    <property type="protein sequence ID" value="QBF74011.1"/>
    <property type="molecule type" value="Genomic_DNA"/>
</dbReference>
<dbReference type="OrthoDB" id="268467at2"/>
<evidence type="ECO:0000259" key="1">
    <source>
        <dbReference type="Pfam" id="PF18145"/>
    </source>
</evidence>
<name>A0A494WPB6_CLOS5</name>
<accession>A0A494WPB6</accession>
<gene>
    <name evidence="2" type="ORF">HDCHBGLK_01407</name>
</gene>
<dbReference type="KEGG" id="csci:HDCHBGLK_01407"/>
<proteinExistence type="predicted"/>
<keyword evidence="3" id="KW-1185">Reference proteome</keyword>
<protein>
    <recommendedName>
        <fullName evidence="1">SMODS-associated and fused to various effectors domain-containing protein</fullName>
    </recommendedName>
</protein>
<dbReference type="AlphaFoldDB" id="A0A494WPB6"/>
<dbReference type="InterPro" id="IPR040836">
    <property type="entry name" value="SAVED"/>
</dbReference>
<dbReference type="NCBIfam" id="NF033611">
    <property type="entry name" value="SAVED"/>
    <property type="match status" value="1"/>
</dbReference>
<dbReference type="RefSeq" id="WP_039909892.1">
    <property type="nucleotide sequence ID" value="NZ_CP036170.1"/>
</dbReference>
<dbReference type="GeneID" id="62695631"/>
<dbReference type="Pfam" id="PF18145">
    <property type="entry name" value="SAVED"/>
    <property type="match status" value="1"/>
</dbReference>
<evidence type="ECO:0000313" key="3">
    <source>
        <dbReference type="Proteomes" id="UP000289664"/>
    </source>
</evidence>
<evidence type="ECO:0000313" key="2">
    <source>
        <dbReference type="EMBL" id="QBF74011.1"/>
    </source>
</evidence>
<dbReference type="Proteomes" id="UP000289664">
    <property type="component" value="Chromosome"/>
</dbReference>